<evidence type="ECO:0008006" key="4">
    <source>
        <dbReference type="Google" id="ProtNLM"/>
    </source>
</evidence>
<evidence type="ECO:0000313" key="3">
    <source>
        <dbReference type="Proteomes" id="UP000076400"/>
    </source>
</evidence>
<dbReference type="Pfam" id="PF13279">
    <property type="entry name" value="4HBT_2"/>
    <property type="match status" value="1"/>
</dbReference>
<keyword evidence="3" id="KW-1185">Reference proteome</keyword>
<organism evidence="2 3">
    <name type="scientific">Oceanibaculum pacificum</name>
    <dbReference type="NCBI Taxonomy" id="580166"/>
    <lineage>
        <taxon>Bacteria</taxon>
        <taxon>Pseudomonadati</taxon>
        <taxon>Pseudomonadota</taxon>
        <taxon>Alphaproteobacteria</taxon>
        <taxon>Rhodospirillales</taxon>
        <taxon>Oceanibaculaceae</taxon>
        <taxon>Oceanibaculum</taxon>
    </lineage>
</organism>
<dbReference type="Proteomes" id="UP000076400">
    <property type="component" value="Unassembled WGS sequence"/>
</dbReference>
<evidence type="ECO:0000313" key="2">
    <source>
        <dbReference type="EMBL" id="KZD12171.1"/>
    </source>
</evidence>
<gene>
    <name evidence="2" type="ORF">AUP43_17165</name>
</gene>
<dbReference type="CDD" id="cd00586">
    <property type="entry name" value="4HBT"/>
    <property type="match status" value="1"/>
</dbReference>
<reference evidence="2 3" key="1">
    <citation type="submission" date="2015-12" db="EMBL/GenBank/DDBJ databases">
        <title>Genome sequence of Oceanibaculum pacificum MCCC 1A02656.</title>
        <authorList>
            <person name="Lu L."/>
            <person name="Lai Q."/>
            <person name="Shao Z."/>
            <person name="Qian P."/>
        </authorList>
    </citation>
    <scope>NUCLEOTIDE SEQUENCE [LARGE SCALE GENOMIC DNA]</scope>
    <source>
        <strain evidence="2 3">MCCC 1A02656</strain>
    </source>
</reference>
<dbReference type="AlphaFoldDB" id="A0A154WF70"/>
<protein>
    <recommendedName>
        <fullName evidence="4">Thioesterase-like protein</fullName>
    </recommendedName>
</protein>
<dbReference type="Gene3D" id="3.10.129.10">
    <property type="entry name" value="Hotdog Thioesterase"/>
    <property type="match status" value="1"/>
</dbReference>
<feature type="region of interest" description="Disordered" evidence="1">
    <location>
        <begin position="145"/>
        <end position="164"/>
    </location>
</feature>
<comment type="caution">
    <text evidence="2">The sequence shown here is derived from an EMBL/GenBank/DDBJ whole genome shotgun (WGS) entry which is preliminary data.</text>
</comment>
<dbReference type="STRING" id="580166.AUP43_17165"/>
<evidence type="ECO:0000256" key="1">
    <source>
        <dbReference type="SAM" id="MobiDB-lite"/>
    </source>
</evidence>
<name>A0A154WF70_9PROT</name>
<dbReference type="SUPFAM" id="SSF54637">
    <property type="entry name" value="Thioesterase/thiol ester dehydrase-isomerase"/>
    <property type="match status" value="1"/>
</dbReference>
<dbReference type="OrthoDB" id="9803287at2"/>
<proteinExistence type="predicted"/>
<accession>A0A154WF70</accession>
<dbReference type="InterPro" id="IPR050563">
    <property type="entry name" value="4-hydroxybenzoyl-CoA_TE"/>
</dbReference>
<dbReference type="PANTHER" id="PTHR31793:SF2">
    <property type="entry name" value="BLR1345 PROTEIN"/>
    <property type="match status" value="1"/>
</dbReference>
<dbReference type="InterPro" id="IPR029069">
    <property type="entry name" value="HotDog_dom_sf"/>
</dbReference>
<sequence>MTPPHIASTHRGAVLPDWIDSNGHMNLAYYLVAFDHAIDVFTDSIGMDRAYRDAHGSTIFVVETHLTYARELVEGDGFRIETRVLGVEGRKLRLFNVMYCGDEADTVATNELMILHVDMRTRRSAPFPAPILARLIEWEARQAALPPPPEAGRAIGLQNRTKTL</sequence>
<dbReference type="GO" id="GO:0047617">
    <property type="term" value="F:fatty acyl-CoA hydrolase activity"/>
    <property type="evidence" value="ECO:0007669"/>
    <property type="project" value="TreeGrafter"/>
</dbReference>
<dbReference type="EMBL" id="LPXN01000047">
    <property type="protein sequence ID" value="KZD12171.1"/>
    <property type="molecule type" value="Genomic_DNA"/>
</dbReference>
<dbReference type="RefSeq" id="WP_067553016.1">
    <property type="nucleotide sequence ID" value="NZ_LPXN01000047.1"/>
</dbReference>
<dbReference type="PANTHER" id="PTHR31793">
    <property type="entry name" value="4-HYDROXYBENZOYL-COA THIOESTERASE FAMILY MEMBER"/>
    <property type="match status" value="1"/>
</dbReference>